<feature type="domain" description="HNH nuclease" evidence="1">
    <location>
        <begin position="28"/>
        <end position="94"/>
    </location>
</feature>
<keyword evidence="2" id="KW-0378">Hydrolase</keyword>
<organism evidence="2 3">
    <name type="scientific">Lachnospira intestinalis</name>
    <dbReference type="NCBI Taxonomy" id="3133158"/>
    <lineage>
        <taxon>Bacteria</taxon>
        <taxon>Bacillati</taxon>
        <taxon>Bacillota</taxon>
        <taxon>Clostridia</taxon>
        <taxon>Lachnospirales</taxon>
        <taxon>Lachnospiraceae</taxon>
        <taxon>Lachnospira</taxon>
    </lineage>
</organism>
<dbReference type="InterPro" id="IPR002711">
    <property type="entry name" value="HNH"/>
</dbReference>
<evidence type="ECO:0000313" key="3">
    <source>
        <dbReference type="Proteomes" id="UP001546774"/>
    </source>
</evidence>
<dbReference type="Pfam" id="PF01844">
    <property type="entry name" value="HNH"/>
    <property type="match status" value="1"/>
</dbReference>
<dbReference type="SMART" id="SM00507">
    <property type="entry name" value="HNHc"/>
    <property type="match status" value="1"/>
</dbReference>
<dbReference type="Gene3D" id="1.10.30.50">
    <property type="match status" value="1"/>
</dbReference>
<dbReference type="Proteomes" id="UP001546774">
    <property type="component" value="Unassembled WGS sequence"/>
</dbReference>
<comment type="caution">
    <text evidence="2">The sequence shown here is derived from an EMBL/GenBank/DDBJ whole genome shotgun (WGS) entry which is preliminary data.</text>
</comment>
<accession>A0ABV1H585</accession>
<proteinExistence type="predicted"/>
<protein>
    <submittedName>
        <fullName evidence="2">HNH endonuclease</fullName>
    </submittedName>
</protein>
<sequence>MTQDDIMYVAWCIKNDMHRFYTWKKWIKIRTAVLLTDKYECQDCKKQGRYTRATTVHHVNHVKAHPELALEINYIDVEGNEKRNLVSLCFNCHEKRHGYRKHNYHAPITEERW</sequence>
<keyword evidence="2" id="KW-0255">Endonuclease</keyword>
<dbReference type="GO" id="GO:0004519">
    <property type="term" value="F:endonuclease activity"/>
    <property type="evidence" value="ECO:0007669"/>
    <property type="project" value="UniProtKB-KW"/>
</dbReference>
<evidence type="ECO:0000313" key="2">
    <source>
        <dbReference type="EMBL" id="MEQ2554868.1"/>
    </source>
</evidence>
<gene>
    <name evidence="2" type="ORF">WMO37_07525</name>
</gene>
<dbReference type="InterPro" id="IPR003615">
    <property type="entry name" value="HNH_nuc"/>
</dbReference>
<reference evidence="2" key="1">
    <citation type="submission" date="2024-03" db="EMBL/GenBank/DDBJ databases">
        <title>Human intestinal bacterial collection.</title>
        <authorList>
            <person name="Pauvert C."/>
            <person name="Hitch T.C.A."/>
            <person name="Clavel T."/>
        </authorList>
    </citation>
    <scope>NUCLEOTIDE SEQUENCE [LARGE SCALE GENOMIC DNA]</scope>
    <source>
        <strain evidence="2">CLA-AA-H89B</strain>
    </source>
</reference>
<keyword evidence="3" id="KW-1185">Reference proteome</keyword>
<keyword evidence="2" id="KW-0540">Nuclease</keyword>
<name>A0ABV1H585_9FIRM</name>
<dbReference type="EMBL" id="JBBMFS010000005">
    <property type="protein sequence ID" value="MEQ2554868.1"/>
    <property type="molecule type" value="Genomic_DNA"/>
</dbReference>
<evidence type="ECO:0000259" key="1">
    <source>
        <dbReference type="SMART" id="SM00507"/>
    </source>
</evidence>